<evidence type="ECO:0000256" key="3">
    <source>
        <dbReference type="ARBA" id="ARBA00022750"/>
    </source>
</evidence>
<evidence type="ECO:0000256" key="2">
    <source>
        <dbReference type="ARBA" id="ARBA00022670"/>
    </source>
</evidence>
<dbReference type="PROSITE" id="PS51767">
    <property type="entry name" value="PEPTIDASE_A1"/>
    <property type="match status" value="1"/>
</dbReference>
<evidence type="ECO:0000256" key="5">
    <source>
        <dbReference type="ARBA" id="ARBA00022801"/>
    </source>
</evidence>
<keyword evidence="4" id="KW-0222">Digestion</keyword>
<gene>
    <name evidence="10" type="primary">LOC101389640</name>
</gene>
<evidence type="ECO:0000256" key="1">
    <source>
        <dbReference type="ARBA" id="ARBA00007447"/>
    </source>
</evidence>
<dbReference type="PANTHER" id="PTHR47966">
    <property type="entry name" value="BETA-SITE APP-CLEAVING ENZYME, ISOFORM A-RELATED"/>
    <property type="match status" value="1"/>
</dbReference>
<sequence length="261" mass="27738">MLLLVLAANHNQFNPDDSSTYEATSESVSIEYGTGSMTGILGYDTVKVITCWLTTTSCPALGTASGDRSPSHKSPTAPPPFQGWAGVKGSDLPGVCFASDHQKQEHTVPICSAANSHTKSQTVATWDALGTGLVPRRAQSTQADGEHLGSPTQVGGIDDTNQIFGLSETEPGDFFYYAPFDGILGLGYPSISSSDATPVFDNIWDQGLVSEDLFSVYLSSDDESGSVVIFGGIDSSYYTGSLHWVPVTEEGYWQITLDSIT</sequence>
<protein>
    <recommendedName>
        <fullName evidence="7">Pepsin A</fullName>
    </recommendedName>
</protein>
<dbReference type="Proteomes" id="UP000694910">
    <property type="component" value="Unplaced"/>
</dbReference>
<name>A0ABM1D9Z3_CERSS</name>
<evidence type="ECO:0000256" key="7">
    <source>
        <dbReference type="ARBA" id="ARBA00039700"/>
    </source>
</evidence>
<proteinExistence type="inferred from homology"/>
<keyword evidence="3" id="KW-0064">Aspartyl protease</keyword>
<evidence type="ECO:0000259" key="8">
    <source>
        <dbReference type="PROSITE" id="PS51767"/>
    </source>
</evidence>
<dbReference type="RefSeq" id="XP_014648624.1">
    <property type="nucleotide sequence ID" value="XM_014793138.1"/>
</dbReference>
<keyword evidence="9" id="KW-1185">Reference proteome</keyword>
<evidence type="ECO:0000256" key="6">
    <source>
        <dbReference type="ARBA" id="ARBA00023157"/>
    </source>
</evidence>
<evidence type="ECO:0000313" key="9">
    <source>
        <dbReference type="Proteomes" id="UP000694910"/>
    </source>
</evidence>
<reference evidence="10" key="1">
    <citation type="submission" date="2025-08" db="UniProtKB">
        <authorList>
            <consortium name="RefSeq"/>
        </authorList>
    </citation>
    <scope>IDENTIFICATION</scope>
</reference>
<keyword evidence="6" id="KW-1015">Disulfide bond</keyword>
<dbReference type="PANTHER" id="PTHR47966:SF22">
    <property type="entry name" value="PEPSIN A-3-RELATED"/>
    <property type="match status" value="1"/>
</dbReference>
<evidence type="ECO:0000313" key="10">
    <source>
        <dbReference type="RefSeq" id="XP_014648624.1"/>
    </source>
</evidence>
<keyword evidence="2" id="KW-0645">Protease</keyword>
<organism evidence="9 10">
    <name type="scientific">Ceratotherium simum simum</name>
    <name type="common">Southern white rhinoceros</name>
    <dbReference type="NCBI Taxonomy" id="73337"/>
    <lineage>
        <taxon>Eukaryota</taxon>
        <taxon>Metazoa</taxon>
        <taxon>Chordata</taxon>
        <taxon>Craniata</taxon>
        <taxon>Vertebrata</taxon>
        <taxon>Euteleostomi</taxon>
        <taxon>Mammalia</taxon>
        <taxon>Eutheria</taxon>
        <taxon>Laurasiatheria</taxon>
        <taxon>Perissodactyla</taxon>
        <taxon>Rhinocerotidae</taxon>
        <taxon>Ceratotherium</taxon>
    </lineage>
</organism>
<dbReference type="SUPFAM" id="SSF50630">
    <property type="entry name" value="Acid proteases"/>
    <property type="match status" value="2"/>
</dbReference>
<dbReference type="Gene3D" id="2.40.70.10">
    <property type="entry name" value="Acid Proteases"/>
    <property type="match status" value="3"/>
</dbReference>
<feature type="domain" description="Peptidase A1" evidence="8">
    <location>
        <begin position="26"/>
        <end position="261"/>
    </location>
</feature>
<keyword evidence="5" id="KW-0378">Hydrolase</keyword>
<accession>A0ABM1D9Z3</accession>
<dbReference type="InterPro" id="IPR033121">
    <property type="entry name" value="PEPTIDASE_A1"/>
</dbReference>
<comment type="similarity">
    <text evidence="1">Belongs to the peptidase A1 family.</text>
</comment>
<dbReference type="InterPro" id="IPR001461">
    <property type="entry name" value="Aspartic_peptidase_A1"/>
</dbReference>
<dbReference type="GeneID" id="101389640"/>
<evidence type="ECO:0000256" key="4">
    <source>
        <dbReference type="ARBA" id="ARBA00022757"/>
    </source>
</evidence>
<dbReference type="Pfam" id="PF00026">
    <property type="entry name" value="Asp"/>
    <property type="match status" value="2"/>
</dbReference>
<dbReference type="InterPro" id="IPR021109">
    <property type="entry name" value="Peptidase_aspartic_dom_sf"/>
</dbReference>